<feature type="domain" description="DNA helicase Pif1-like 2B" evidence="9">
    <location>
        <begin position="199"/>
        <end position="245"/>
    </location>
</feature>
<evidence type="ECO:0000313" key="10">
    <source>
        <dbReference type="EMBL" id="KAF5181201.1"/>
    </source>
</evidence>
<evidence type="ECO:0000259" key="9">
    <source>
        <dbReference type="Pfam" id="PF21530"/>
    </source>
</evidence>
<dbReference type="OrthoDB" id="1936217at2759"/>
<comment type="caution">
    <text evidence="10">The sequence shown here is derived from an EMBL/GenBank/DDBJ whole genome shotgun (WGS) entry which is preliminary data.</text>
</comment>
<name>A0A7J6V9C3_THATH</name>
<proteinExistence type="predicted"/>
<evidence type="ECO:0000256" key="2">
    <source>
        <dbReference type="ARBA" id="ARBA00022763"/>
    </source>
</evidence>
<dbReference type="EMBL" id="JABWDY010036458">
    <property type="protein sequence ID" value="KAF5181201.1"/>
    <property type="molecule type" value="Genomic_DNA"/>
</dbReference>
<evidence type="ECO:0000256" key="1">
    <source>
        <dbReference type="ARBA" id="ARBA00022741"/>
    </source>
</evidence>
<keyword evidence="6" id="KW-0238">DNA-binding</keyword>
<dbReference type="Gene3D" id="3.40.50.300">
    <property type="entry name" value="P-loop containing nucleotide triphosphate hydrolases"/>
    <property type="match status" value="2"/>
</dbReference>
<keyword evidence="8" id="KW-0413">Isomerase</keyword>
<keyword evidence="3" id="KW-0378">Hydrolase</keyword>
<keyword evidence="4 10" id="KW-0347">Helicase</keyword>
<dbReference type="InterPro" id="IPR027417">
    <property type="entry name" value="P-loop_NTPase"/>
</dbReference>
<evidence type="ECO:0000256" key="5">
    <source>
        <dbReference type="ARBA" id="ARBA00022840"/>
    </source>
</evidence>
<dbReference type="AlphaFoldDB" id="A0A7J6V9C3"/>
<keyword evidence="5" id="KW-0067">ATP-binding</keyword>
<dbReference type="Proteomes" id="UP000554482">
    <property type="component" value="Unassembled WGS sequence"/>
</dbReference>
<evidence type="ECO:0000256" key="8">
    <source>
        <dbReference type="ARBA" id="ARBA00023235"/>
    </source>
</evidence>
<organism evidence="10 11">
    <name type="scientific">Thalictrum thalictroides</name>
    <name type="common">Rue-anemone</name>
    <name type="synonym">Anemone thalictroides</name>
    <dbReference type="NCBI Taxonomy" id="46969"/>
    <lineage>
        <taxon>Eukaryota</taxon>
        <taxon>Viridiplantae</taxon>
        <taxon>Streptophyta</taxon>
        <taxon>Embryophyta</taxon>
        <taxon>Tracheophyta</taxon>
        <taxon>Spermatophyta</taxon>
        <taxon>Magnoliopsida</taxon>
        <taxon>Ranunculales</taxon>
        <taxon>Ranunculaceae</taxon>
        <taxon>Thalictroideae</taxon>
        <taxon>Thalictrum</taxon>
    </lineage>
</organism>
<evidence type="ECO:0000256" key="6">
    <source>
        <dbReference type="ARBA" id="ARBA00023125"/>
    </source>
</evidence>
<keyword evidence="7" id="KW-0234">DNA repair</keyword>
<keyword evidence="11" id="KW-1185">Reference proteome</keyword>
<evidence type="ECO:0000256" key="7">
    <source>
        <dbReference type="ARBA" id="ARBA00023204"/>
    </source>
</evidence>
<accession>A0A7J6V9C3</accession>
<dbReference type="GO" id="GO:0004386">
    <property type="term" value="F:helicase activity"/>
    <property type="evidence" value="ECO:0007669"/>
    <property type="project" value="UniProtKB-KW"/>
</dbReference>
<dbReference type="Gene3D" id="2.30.30.940">
    <property type="match status" value="1"/>
</dbReference>
<dbReference type="InterPro" id="IPR049163">
    <property type="entry name" value="Pif1-like_2B_dom"/>
</dbReference>
<dbReference type="InterPro" id="IPR051055">
    <property type="entry name" value="PIF1_helicase"/>
</dbReference>
<dbReference type="PROSITE" id="PS51257">
    <property type="entry name" value="PROKAR_LIPOPROTEIN"/>
    <property type="match status" value="1"/>
</dbReference>
<sequence length="614" mass="71160">MIIDRLQCKIYRPKEVAVTATTGVAACAINGQTLHSFAGIVDNRDDDKDAFLKSVSRNVRQVDEPWGGIQMIVSGDFLQLDPVKDKKFAFEADCWESSFDMQVELTKYFRQSGDLQYTELLQSIRKGIYSEHHLKILQQCCHKPIETSATVPYLFPIKKDAERVNDEMLRKLKEDKNIGIVETYTAEDTVDEKDAERVELLKSQLEKGIAPKELQLCKGARVMLIKNIDLKKGLVNGAVGTVIRFRWNKECKEEREERIASEGFLPIVKFDSGEKHMIKPEKWELREGDDETVVSRRQIPLILAWATSIHKTQGMTLDCLHADLSKAYGYGMVYVALSRVRSQNGLSLSGFDPSKIKAHPKVLEFYDNLSRSSDRYKHHPIIKKKKRYDHHLDQILQQPCNKQIEKSETVPNRYPRKEVNAFWRKVDDAKYGASNMVFQPKQISPPHALISLWKSIVSLKESFFNDVRFVVGRGNPLRFWLDNWRGPIHFCERFPSIIPHEELKEGLLCSYFNNDSGTWNLHLQEDTPMDMKRNCFLSRIFWPTRRLMTSMTAEDIKVHTMELFWLRYAINNSSPLKCKIRTFIFLSPQIWFGDLTFLWQPNSVGVYYGSAFQL</sequence>
<dbReference type="CDD" id="cd18809">
    <property type="entry name" value="SF1_C_RecD"/>
    <property type="match status" value="1"/>
</dbReference>
<keyword evidence="1" id="KW-0547">Nucleotide-binding</keyword>
<evidence type="ECO:0000256" key="3">
    <source>
        <dbReference type="ARBA" id="ARBA00022801"/>
    </source>
</evidence>
<dbReference type="PANTHER" id="PTHR47642:SF5">
    <property type="entry name" value="ATP-DEPENDENT DNA HELICASE"/>
    <property type="match status" value="1"/>
</dbReference>
<evidence type="ECO:0000313" key="11">
    <source>
        <dbReference type="Proteomes" id="UP000554482"/>
    </source>
</evidence>
<keyword evidence="2" id="KW-0227">DNA damage</keyword>
<evidence type="ECO:0000256" key="4">
    <source>
        <dbReference type="ARBA" id="ARBA00022806"/>
    </source>
</evidence>
<dbReference type="Pfam" id="PF21530">
    <property type="entry name" value="Pif1_2B_dom"/>
    <property type="match status" value="1"/>
</dbReference>
<dbReference type="SUPFAM" id="SSF52540">
    <property type="entry name" value="P-loop containing nucleoside triphosphate hydrolases"/>
    <property type="match status" value="1"/>
</dbReference>
<dbReference type="PANTHER" id="PTHR47642">
    <property type="entry name" value="ATP-DEPENDENT DNA HELICASE"/>
    <property type="match status" value="1"/>
</dbReference>
<reference evidence="10 11" key="1">
    <citation type="submission" date="2020-06" db="EMBL/GenBank/DDBJ databases">
        <title>Transcriptomic and genomic resources for Thalictrum thalictroides and T. hernandezii: Facilitating candidate gene discovery in an emerging model plant lineage.</title>
        <authorList>
            <person name="Arias T."/>
            <person name="Riano-Pachon D.M."/>
            <person name="Di Stilio V.S."/>
        </authorList>
    </citation>
    <scope>NUCLEOTIDE SEQUENCE [LARGE SCALE GENOMIC DNA]</scope>
    <source>
        <strain evidence="11">cv. WT478/WT964</strain>
        <tissue evidence="10">Leaves</tissue>
    </source>
</reference>
<gene>
    <name evidence="10" type="ORF">FRX31_029209</name>
</gene>
<protein>
    <submittedName>
        <fullName evidence="10">Atp-dependent dna helicase pif1</fullName>
    </submittedName>
</protein>